<dbReference type="Gene3D" id="1.20.1070.10">
    <property type="entry name" value="Rhodopsin 7-helix transmembrane proteins"/>
    <property type="match status" value="1"/>
</dbReference>
<feature type="transmembrane region" description="Helical" evidence="12">
    <location>
        <begin position="166"/>
        <end position="190"/>
    </location>
</feature>
<dbReference type="Pfam" id="PF13853">
    <property type="entry name" value="7tm_4"/>
    <property type="match status" value="1"/>
</dbReference>
<evidence type="ECO:0000256" key="12">
    <source>
        <dbReference type="RuleBase" id="RU363047"/>
    </source>
</evidence>
<evidence type="ECO:0000313" key="14">
    <source>
        <dbReference type="Proteomes" id="UP001652663"/>
    </source>
</evidence>
<feature type="transmembrane region" description="Helical" evidence="12">
    <location>
        <begin position="269"/>
        <end position="287"/>
    </location>
</feature>
<dbReference type="InterPro" id="IPR000725">
    <property type="entry name" value="Olfact_rcpt"/>
</dbReference>
<feature type="transmembrane region" description="Helical" evidence="12">
    <location>
        <begin position="224"/>
        <end position="248"/>
    </location>
</feature>
<keyword evidence="5 11" id="KW-0812">Transmembrane</keyword>
<evidence type="ECO:0000256" key="5">
    <source>
        <dbReference type="ARBA" id="ARBA00022692"/>
    </source>
</evidence>
<keyword evidence="7 12" id="KW-1133">Transmembrane helix</keyword>
<feature type="transmembrane region" description="Helical" evidence="12">
    <location>
        <begin position="52"/>
        <end position="74"/>
    </location>
</feature>
<keyword evidence="4 12" id="KW-0716">Sensory transduction</keyword>
<dbReference type="PROSITE" id="PS00237">
    <property type="entry name" value="G_PROTEIN_RECEP_F1_1"/>
    <property type="match status" value="1"/>
</dbReference>
<evidence type="ECO:0000256" key="6">
    <source>
        <dbReference type="ARBA" id="ARBA00022725"/>
    </source>
</evidence>
<dbReference type="PROSITE" id="PS50262">
    <property type="entry name" value="G_PROTEIN_RECEP_F1_2"/>
    <property type="match status" value="1"/>
</dbReference>
<comment type="subcellular location">
    <subcellularLocation>
        <location evidence="2 12">Cell membrane</location>
        <topology evidence="2 12">Multi-pass membrane protein</topology>
    </subcellularLocation>
</comment>
<evidence type="ECO:0000256" key="1">
    <source>
        <dbReference type="ARBA" id="ARBA00003929"/>
    </source>
</evidence>
<evidence type="ECO:0000313" key="15">
    <source>
        <dbReference type="RefSeq" id="XP_070659298.1"/>
    </source>
</evidence>
<keyword evidence="8 11" id="KW-0297">G-protein coupled receptor</keyword>
<evidence type="ECO:0000256" key="11">
    <source>
        <dbReference type="RuleBase" id="RU000688"/>
    </source>
</evidence>
<feature type="transmembrane region" description="Helical" evidence="12">
    <location>
        <begin position="299"/>
        <end position="318"/>
    </location>
</feature>
<keyword evidence="3 12" id="KW-1003">Cell membrane</keyword>
<dbReference type="InterPro" id="IPR000276">
    <property type="entry name" value="GPCR_Rhodpsn"/>
</dbReference>
<evidence type="ECO:0000256" key="7">
    <source>
        <dbReference type="ARBA" id="ARBA00022989"/>
    </source>
</evidence>
<keyword evidence="6 12" id="KW-0552">Olfaction</keyword>
<evidence type="ECO:0000256" key="9">
    <source>
        <dbReference type="ARBA" id="ARBA00023136"/>
    </source>
</evidence>
<proteinExistence type="inferred from homology"/>
<accession>A0ABM4TGW9</accession>
<keyword evidence="10 11" id="KW-0807">Transducer</keyword>
<evidence type="ECO:0000259" key="13">
    <source>
        <dbReference type="PROSITE" id="PS50262"/>
    </source>
</evidence>
<comment type="function">
    <text evidence="1">Putative odorant or sperm cell receptor.</text>
</comment>
<keyword evidence="11" id="KW-0675">Receptor</keyword>
<feature type="transmembrane region" description="Helical" evidence="12">
    <location>
        <begin position="128"/>
        <end position="146"/>
    </location>
</feature>
<gene>
    <name evidence="15" type="primary">LOC139187193</name>
</gene>
<sequence length="333" mass="37812">MEYYSAIKKNIFESVLMRWMKLEPIIQSEWNQTTLVDFILLGFSDIPDLQGFLFGVFLIMYMIILMGHSLIIIITKMDPSLQTPMYFFLGNFSSLEICYVSVTVPRLLIDLCSQSRNISFLACAAQMYFFLVFGATECLLLTSMAYDRYVAICNPLLYPLLMNSRLCIQLAAGCWVSGVPVHIVLTYQIFSLPFCGSNQLNHFFCDIPPVLKLACGDTLITETLVYVIAVLVVTVPFMLILGSYVRIIETILKLPSATGRAKAFSTCSSHLMIVALFFGSGLITYLRPKSSHSIRMDKFLSLFYTIVTPMFNPMIYCLRNKEVMVALRKFLLK</sequence>
<keyword evidence="9 12" id="KW-0472">Membrane</keyword>
<evidence type="ECO:0000256" key="4">
    <source>
        <dbReference type="ARBA" id="ARBA00022606"/>
    </source>
</evidence>
<dbReference type="CDD" id="cd15225">
    <property type="entry name" value="7tmA_OR10A-like"/>
    <property type="match status" value="1"/>
</dbReference>
<evidence type="ECO:0000256" key="3">
    <source>
        <dbReference type="ARBA" id="ARBA00022475"/>
    </source>
</evidence>
<dbReference type="PRINTS" id="PR00237">
    <property type="entry name" value="GPCRRHODOPSN"/>
</dbReference>
<dbReference type="InterPro" id="IPR017452">
    <property type="entry name" value="GPCR_Rhodpsn_7TM"/>
</dbReference>
<reference evidence="15" key="1">
    <citation type="submission" date="2025-08" db="UniProtKB">
        <authorList>
            <consortium name="RefSeq"/>
        </authorList>
    </citation>
    <scope>IDENTIFICATION</scope>
    <source>
        <tissue evidence="15">Blood</tissue>
    </source>
</reference>
<keyword evidence="14" id="KW-1185">Reference proteome</keyword>
<dbReference type="GeneID" id="139187193"/>
<dbReference type="PANTHER" id="PTHR26453">
    <property type="entry name" value="OLFACTORY RECEPTOR"/>
    <property type="match status" value="1"/>
</dbReference>
<evidence type="ECO:0000256" key="8">
    <source>
        <dbReference type="ARBA" id="ARBA00023040"/>
    </source>
</evidence>
<protein>
    <recommendedName>
        <fullName evidence="12">Olfactory receptor</fullName>
    </recommendedName>
</protein>
<feature type="transmembrane region" description="Helical" evidence="12">
    <location>
        <begin position="86"/>
        <end position="108"/>
    </location>
</feature>
<dbReference type="SUPFAM" id="SSF81321">
    <property type="entry name" value="Family A G protein-coupled receptor-like"/>
    <property type="match status" value="1"/>
</dbReference>
<dbReference type="Proteomes" id="UP001652663">
    <property type="component" value="Chromosome 15"/>
</dbReference>
<evidence type="ECO:0000256" key="2">
    <source>
        <dbReference type="ARBA" id="ARBA00004651"/>
    </source>
</evidence>
<dbReference type="RefSeq" id="XP_070659298.1">
    <property type="nucleotide sequence ID" value="XM_070803197.1"/>
</dbReference>
<name>A0ABM4TGW9_BOSIN</name>
<feature type="domain" description="G-protein coupled receptors family 1 profile" evidence="13">
    <location>
        <begin position="67"/>
        <end position="316"/>
    </location>
</feature>
<comment type="similarity">
    <text evidence="11">Belongs to the G-protein coupled receptor 1 family.</text>
</comment>
<evidence type="ECO:0000256" key="10">
    <source>
        <dbReference type="ARBA" id="ARBA00023224"/>
    </source>
</evidence>
<dbReference type="PRINTS" id="PR00245">
    <property type="entry name" value="OLFACTORYR"/>
</dbReference>
<organism evidence="14 15">
    <name type="scientific">Bos indicus</name>
    <name type="common">Zebu</name>
    <dbReference type="NCBI Taxonomy" id="9915"/>
    <lineage>
        <taxon>Eukaryota</taxon>
        <taxon>Metazoa</taxon>
        <taxon>Chordata</taxon>
        <taxon>Craniata</taxon>
        <taxon>Vertebrata</taxon>
        <taxon>Euteleostomi</taxon>
        <taxon>Mammalia</taxon>
        <taxon>Eutheria</taxon>
        <taxon>Laurasiatheria</taxon>
        <taxon>Artiodactyla</taxon>
        <taxon>Ruminantia</taxon>
        <taxon>Pecora</taxon>
        <taxon>Bovidae</taxon>
        <taxon>Bovinae</taxon>
        <taxon>Bos</taxon>
    </lineage>
</organism>